<comment type="caution">
    <text evidence="2">The sequence shown here is derived from an EMBL/GenBank/DDBJ whole genome shotgun (WGS) entry which is preliminary data.</text>
</comment>
<evidence type="ECO:0000313" key="2">
    <source>
        <dbReference type="EMBL" id="GEN85758.1"/>
    </source>
</evidence>
<evidence type="ECO:0000256" key="1">
    <source>
        <dbReference type="SAM" id="Phobius"/>
    </source>
</evidence>
<dbReference type="RefSeq" id="WP_147208292.1">
    <property type="nucleotide sequence ID" value="NZ_BJYM01000002.1"/>
</dbReference>
<keyword evidence="1" id="KW-0812">Transmembrane</keyword>
<keyword evidence="3" id="KW-1185">Reference proteome</keyword>
<dbReference type="Proteomes" id="UP000321558">
    <property type="component" value="Unassembled WGS sequence"/>
</dbReference>
<dbReference type="OrthoDB" id="2721290at2"/>
<dbReference type="AlphaFoldDB" id="A0A511ZE84"/>
<proteinExistence type="predicted"/>
<gene>
    <name evidence="2" type="ORF">OSO01_04970</name>
</gene>
<feature type="transmembrane region" description="Helical" evidence="1">
    <location>
        <begin position="23"/>
        <end position="46"/>
    </location>
</feature>
<dbReference type="EMBL" id="BJYM01000002">
    <property type="protein sequence ID" value="GEN85758.1"/>
    <property type="molecule type" value="Genomic_DNA"/>
</dbReference>
<name>A0A511ZE84_9BACI</name>
<organism evidence="2 3">
    <name type="scientific">Oceanobacillus sojae</name>
    <dbReference type="NCBI Taxonomy" id="582851"/>
    <lineage>
        <taxon>Bacteria</taxon>
        <taxon>Bacillati</taxon>
        <taxon>Bacillota</taxon>
        <taxon>Bacilli</taxon>
        <taxon>Bacillales</taxon>
        <taxon>Bacillaceae</taxon>
        <taxon>Oceanobacillus</taxon>
    </lineage>
</organism>
<keyword evidence="1" id="KW-0472">Membrane</keyword>
<reference evidence="2 3" key="1">
    <citation type="submission" date="2019-07" db="EMBL/GenBank/DDBJ databases">
        <title>Whole genome shotgun sequence of Oceanobacillus sojae NBRC 105379.</title>
        <authorList>
            <person name="Hosoyama A."/>
            <person name="Uohara A."/>
            <person name="Ohji S."/>
            <person name="Ichikawa N."/>
        </authorList>
    </citation>
    <scope>NUCLEOTIDE SEQUENCE [LARGE SCALE GENOMIC DNA]</scope>
    <source>
        <strain evidence="2 3">NBRC 105379</strain>
    </source>
</reference>
<sequence>MSNFFLNTPANFNTNEKGLGDKLLYYGGVVTTLGSIMSLVGSTILYNEDIEETAFEENAPVTNRQLVEMQQQIALLQQKIDRLENQGQ</sequence>
<accession>A0A511ZE84</accession>
<dbReference type="STRING" id="582851.GCA_900162665_02729"/>
<evidence type="ECO:0000313" key="3">
    <source>
        <dbReference type="Proteomes" id="UP000321558"/>
    </source>
</evidence>
<keyword evidence="1" id="KW-1133">Transmembrane helix</keyword>
<protein>
    <submittedName>
        <fullName evidence="2">Uncharacterized protein</fullName>
    </submittedName>
</protein>